<sequence>MDEHLLHSISNGRVVKTMPLPIPAGRLPLLQGVRAAAGTLPPARPARPLTVQRLVNKTGRVMVARQSLLIGYPHRGKIVNVIVEDTHFRVVHEGEELAVYPRTSSAPVTRIKAWPSQQSREPRQKSHEDGTSSKS</sequence>
<proteinExistence type="predicted"/>
<evidence type="ECO:0000313" key="3">
    <source>
        <dbReference type="Proteomes" id="UP001354709"/>
    </source>
</evidence>
<accession>A0ABU7PPG5</accession>
<name>A0ABU7PPG5_9ACTN</name>
<evidence type="ECO:0008006" key="4">
    <source>
        <dbReference type="Google" id="ProtNLM"/>
    </source>
</evidence>
<dbReference type="Proteomes" id="UP001354709">
    <property type="component" value="Unassembled WGS sequence"/>
</dbReference>
<keyword evidence="3" id="KW-1185">Reference proteome</keyword>
<dbReference type="EMBL" id="JAZBJO010000001">
    <property type="protein sequence ID" value="MEE4590988.1"/>
    <property type="molecule type" value="Genomic_DNA"/>
</dbReference>
<comment type="caution">
    <text evidence="2">The sequence shown here is derived from an EMBL/GenBank/DDBJ whole genome shotgun (WGS) entry which is preliminary data.</text>
</comment>
<feature type="compositionally biased region" description="Basic and acidic residues" evidence="1">
    <location>
        <begin position="120"/>
        <end position="135"/>
    </location>
</feature>
<organism evidence="2 3">
    <name type="scientific">Streptomyces asiaticus subsp. ignotus</name>
    <dbReference type="NCBI Taxonomy" id="3098222"/>
    <lineage>
        <taxon>Bacteria</taxon>
        <taxon>Bacillati</taxon>
        <taxon>Actinomycetota</taxon>
        <taxon>Actinomycetes</taxon>
        <taxon>Kitasatosporales</taxon>
        <taxon>Streptomycetaceae</taxon>
        <taxon>Streptomyces</taxon>
        <taxon>Streptomyces violaceusniger group</taxon>
    </lineage>
</organism>
<gene>
    <name evidence="2" type="ORF">V2J94_03595</name>
</gene>
<feature type="region of interest" description="Disordered" evidence="1">
    <location>
        <begin position="108"/>
        <end position="135"/>
    </location>
</feature>
<reference evidence="2 3" key="1">
    <citation type="submission" date="2023-11" db="EMBL/GenBank/DDBJ databases">
        <title>30 novel species of actinomycetes from the DSMZ collection.</title>
        <authorList>
            <person name="Nouioui I."/>
        </authorList>
    </citation>
    <scope>NUCLEOTIDE SEQUENCE [LARGE SCALE GENOMIC DNA]</scope>
    <source>
        <strain evidence="2 3">DSM 41524</strain>
    </source>
</reference>
<protein>
    <recommendedName>
        <fullName evidence="4">Transposase</fullName>
    </recommendedName>
</protein>
<evidence type="ECO:0000313" key="2">
    <source>
        <dbReference type="EMBL" id="MEE4590988.1"/>
    </source>
</evidence>
<dbReference type="RefSeq" id="WP_330806222.1">
    <property type="nucleotide sequence ID" value="NZ_JAZBJO010000001.1"/>
</dbReference>
<evidence type="ECO:0000256" key="1">
    <source>
        <dbReference type="SAM" id="MobiDB-lite"/>
    </source>
</evidence>